<evidence type="ECO:0000256" key="6">
    <source>
        <dbReference type="ARBA" id="ARBA00022679"/>
    </source>
</evidence>
<comment type="pathway">
    <text evidence="2">Ketone metabolism; succinyl-CoA degradation; acetoacetyl-CoA from succinyl-CoA: step 1/1.</text>
</comment>
<keyword evidence="8" id="KW-0496">Mitochondrion</keyword>
<dbReference type="InterPro" id="IPR004164">
    <property type="entry name" value="CoA_transf_AS"/>
</dbReference>
<feature type="region of interest" description="Disordered" evidence="11">
    <location>
        <begin position="1476"/>
        <end position="1505"/>
    </location>
</feature>
<dbReference type="PANTHER" id="PTHR13707:SF23">
    <property type="entry name" value="SUCCINYL-COA:3-KETOACID-COENZYME A TRANSFERASE"/>
    <property type="match status" value="1"/>
</dbReference>
<dbReference type="GO" id="GO:0005634">
    <property type="term" value="C:nucleus"/>
    <property type="evidence" value="ECO:0007669"/>
    <property type="project" value="UniProtKB-ARBA"/>
</dbReference>
<comment type="subcellular location">
    <subcellularLocation>
        <location evidence="1">Mitochondrion</location>
    </subcellularLocation>
</comment>
<evidence type="ECO:0000256" key="5">
    <source>
        <dbReference type="ARBA" id="ARBA00012490"/>
    </source>
</evidence>
<proteinExistence type="inferred from homology"/>
<reference evidence="13" key="1">
    <citation type="submission" date="2018-07" db="EMBL/GenBank/DDBJ databases">
        <authorList>
            <person name="Quirk P.G."/>
            <person name="Krulwich T.A."/>
        </authorList>
    </citation>
    <scope>NUCLEOTIDE SEQUENCE</scope>
</reference>
<evidence type="ECO:0000313" key="13">
    <source>
        <dbReference type="EMBL" id="SSX24798.1"/>
    </source>
</evidence>
<feature type="region of interest" description="Disordered" evidence="11">
    <location>
        <begin position="1256"/>
        <end position="1419"/>
    </location>
</feature>
<dbReference type="InterPro" id="IPR004163">
    <property type="entry name" value="CoA_transf_BS"/>
</dbReference>
<feature type="compositionally biased region" description="Acidic residues" evidence="11">
    <location>
        <begin position="1332"/>
        <end position="1363"/>
    </location>
</feature>
<dbReference type="InterPro" id="IPR016024">
    <property type="entry name" value="ARM-type_fold"/>
</dbReference>
<dbReference type="SUPFAM" id="SSF100950">
    <property type="entry name" value="NagB/RpiA/CoA transferase-like"/>
    <property type="match status" value="2"/>
</dbReference>
<feature type="compositionally biased region" description="Acidic residues" evidence="11">
    <location>
        <begin position="1370"/>
        <end position="1383"/>
    </location>
</feature>
<evidence type="ECO:0000256" key="4">
    <source>
        <dbReference type="ARBA" id="ARBA00007797"/>
    </source>
</evidence>
<dbReference type="PANTHER" id="PTHR13707">
    <property type="entry name" value="KETOACID-COENZYME A TRANSFERASE"/>
    <property type="match status" value="1"/>
</dbReference>
<dbReference type="InterPro" id="IPR012792">
    <property type="entry name" value="3-oxoacid_CoA-transf_A"/>
</dbReference>
<comment type="similarity">
    <text evidence="3">Belongs to the 3-oxoacid CoA-transferase family.</text>
</comment>
<dbReference type="SMART" id="SM00882">
    <property type="entry name" value="CoA_trans"/>
    <property type="match status" value="2"/>
</dbReference>
<feature type="compositionally biased region" description="Basic and acidic residues" evidence="11">
    <location>
        <begin position="1107"/>
        <end position="1124"/>
    </location>
</feature>
<dbReference type="Pfam" id="PF01144">
    <property type="entry name" value="CoA_trans"/>
    <property type="match status" value="2"/>
</dbReference>
<dbReference type="FunFam" id="3.40.1080.10:FF:000002">
    <property type="entry name" value="Succinyl-CoA:3-ketoacid-coenzyme A transferase, mitochondrial"/>
    <property type="match status" value="1"/>
</dbReference>
<evidence type="ECO:0000256" key="1">
    <source>
        <dbReference type="ARBA" id="ARBA00004173"/>
    </source>
</evidence>
<gene>
    <name evidence="13" type="primary">CSON011526</name>
</gene>
<dbReference type="PROSITE" id="PS01273">
    <property type="entry name" value="COA_TRANSF_1"/>
    <property type="match status" value="1"/>
</dbReference>
<dbReference type="VEuPathDB" id="VectorBase:CSON011526"/>
<sequence>MSLSHLSSKLLTSYRLNGRTFEITKIFTCQYSVNVASKKSRKIYENTDEAVKDIPDGAKLLVGGFGLCGIPENLIGSLLKQGTKNLTIVSNNAGVSDFGLGLLLKNRQIKRMIASYVGENAEFERQYLSGELELELTPQGTLAERLRAGGAGIPAFYTPTGYGTLIHEGGSPIKYGSDGKIDIASQPRHMQEFNGKPYILEEGITGDFALIKAYKADELGNLVFRKSARNFNPPMCKAAKCTIVEVEEIVPVGSLDPDFIHMPSIFVHRIIKCKHEKRIERLKITDPTKTSSGSSSPSAKVREIIARRAALEFKDGMHINLGIGMPMLSSNYIPESATVLLQSENGILGLGPYPLKDEVDPDLINAGKETVTLVTGASYFSSDDSFAMIRGGHIDVTVLGAMEVSQYGDLANYMIPKKLVKGMGGAMDLVSAPGTKCIVTMEHTAKDGSPKILPQCQLPLTGKNCVDMIITEKCVFTVDKENGLTLTELAEGVTVEDVVVSTGVEFQVAPDVKPMGQASVTYWISCDCFFSVDFGTSLGSSSSKLKKIKMGKIYFDDDGSEKKVKSVKNQEKPAFKSYKQKKNGGHHNQNVDIDVQNLEKRWFEHYPNYNTLEDVKELKDSEQTEIVKKCQNSFDHESELAKKNNPSDSKWLETALHQGTARDKANSGALLVQTNPLSNLAALETLIGQTKVTNKSSPEVVEVLSKLFMNSLIPKTRKLMSLIQRGNDWKKVKNDDKLNDEERSKIYAFWYFEEKIRDYYMSFLQNLKEQLIKGNEMNKRVGIRVASRLLAHGPEKEALLLNILVNKLGDPMPSIASTASYRLMEVLNQHPNMVEVMIIEAEKVLFRDNISESAQHFTLSFLTCLARYSTNSAANRLLKICFSLFKITIEKGLIDHKMMKLILLCLRTAMDRLGSDAVIPEDTLVTMYRLINMAEIGTSLQTLSVLLEVAMHQNISNQDRFYSALYRKILDPNLILAGNKVINLFFHLFHRAVQNDKNVQRAQAFLKRLLQAALSFPPSKICGALIVTNKILKARAPLLKDGEQVELEPEVQESLEKQLEKFNDDDSDDEETYQDATLEESKNGEKNKKKLKESQKKKENSSSWVHAKNEVKENGTKPIKDESTRNPTKYDPNKRDPKYAGAQFTRKYELIQLLNHFHPSVQKITEQVINHKNLTYYGDPLKDFALSTFLDRFSFKNPKTDKKEAHKNTLIYKSQYKPQGSRGISVHNLTKQNCTEEERFIFEFLQKKREKKQKIEAKLEEQEQDDAESLASDVESVSDDEFNDYLDSLGASGAMDSDDEKIDYMQELGNKLEKGNKETKSKDKKKSKKDESDEEDSDDDQWDDDAEEGGSDEELNNELEIDSDAGSVSFDEDELGGSDDDDASVLTFSGDENESDDSEGTGKKRKQMSDKEFSKKLKKANSESLFAAADDFSEMLEQTGKTSGKDHGTLGEIFNKDKSSLKQLAWEASKMKDFYGKKPNGSKKSFEKGKQSGAKNKFQANKKGGKKLAAKFKSGKITKGKTFDGKGFVKQKSFTIKFKSGSFSFFFLGVPDEPLLTLGKFSAALSSGPSGSITEVGPDFPSHASISSISLSLSDPTAVEPPEVTAVPIDKPDSCDVRSVRPPDAPVDSLPPLKSISSFWPAEFGPTPNAAPKIADGACTAFGSRFFS</sequence>
<evidence type="ECO:0000256" key="11">
    <source>
        <dbReference type="SAM" id="MobiDB-lite"/>
    </source>
</evidence>
<dbReference type="FunFam" id="3.40.1080.10:FF:000001">
    <property type="entry name" value="Succinyl-coa:3-ketoacid-coenzyme a transferase subunit b"/>
    <property type="match status" value="1"/>
</dbReference>
<dbReference type="InterPro" id="IPR012791">
    <property type="entry name" value="3-oxoacid_CoA-transf_B"/>
</dbReference>
<dbReference type="PROSITE" id="PS01274">
    <property type="entry name" value="COA_TRANSF_2"/>
    <property type="match status" value="1"/>
</dbReference>
<evidence type="ECO:0000259" key="12">
    <source>
        <dbReference type="Pfam" id="PF03914"/>
    </source>
</evidence>
<comment type="similarity">
    <text evidence="4">Belongs to the CBF/MAK21 family.</text>
</comment>
<dbReference type="InterPro" id="IPR037171">
    <property type="entry name" value="NagB/RpiA_transferase-like"/>
</dbReference>
<protein>
    <recommendedName>
        <fullName evidence="10">3-oxoacid CoA-transferase</fullName>
        <ecNumber evidence="5">2.8.3.5</ecNumber>
    </recommendedName>
    <alternativeName>
        <fullName evidence="10">3-oxoacid CoA-transferase</fullName>
    </alternativeName>
</protein>
<evidence type="ECO:0000256" key="7">
    <source>
        <dbReference type="ARBA" id="ARBA00022946"/>
    </source>
</evidence>
<dbReference type="EC" id="2.8.3.5" evidence="5"/>
<dbReference type="InterPro" id="IPR005612">
    <property type="entry name" value="CCAAT-binding_factor"/>
</dbReference>
<accession>A0A336MFG7</accession>
<comment type="function">
    <text evidence="9">Key enzyme for ketone body catabolism. Transfers the CoA moiety from succinate to acetoacetate. Formation of the enzyme-CoA intermediate proceeds via an unstable anhydride species formed between the carboxylate groups of the enzyme and substrate.</text>
</comment>
<dbReference type="NCBIfam" id="TIGR02429">
    <property type="entry name" value="pcaI_scoA_fam"/>
    <property type="match status" value="1"/>
</dbReference>
<evidence type="ECO:0000256" key="2">
    <source>
        <dbReference type="ARBA" id="ARBA00004753"/>
    </source>
</evidence>
<dbReference type="Pfam" id="PF03914">
    <property type="entry name" value="CBF"/>
    <property type="match status" value="1"/>
</dbReference>
<feature type="domain" description="CCAAT-binding factor" evidence="12">
    <location>
        <begin position="939"/>
        <end position="1164"/>
    </location>
</feature>
<feature type="region of interest" description="Disordered" evidence="11">
    <location>
        <begin position="1060"/>
        <end position="1138"/>
    </location>
</feature>
<dbReference type="GO" id="GO:0005739">
    <property type="term" value="C:mitochondrion"/>
    <property type="evidence" value="ECO:0007669"/>
    <property type="project" value="UniProtKB-SubCell"/>
</dbReference>
<dbReference type="UniPathway" id="UPA00929">
    <property type="reaction ID" value="UER00894"/>
</dbReference>
<feature type="compositionally biased region" description="Basic and acidic residues" evidence="11">
    <location>
        <begin position="1310"/>
        <end position="1321"/>
    </location>
</feature>
<dbReference type="NCBIfam" id="TIGR02428">
    <property type="entry name" value="pcaJ_scoB_fam"/>
    <property type="match status" value="1"/>
</dbReference>
<evidence type="ECO:0000256" key="9">
    <source>
        <dbReference type="ARBA" id="ARBA00054372"/>
    </source>
</evidence>
<organism evidence="13">
    <name type="scientific">Culicoides sonorensis</name>
    <name type="common">Biting midge</name>
    <dbReference type="NCBI Taxonomy" id="179676"/>
    <lineage>
        <taxon>Eukaryota</taxon>
        <taxon>Metazoa</taxon>
        <taxon>Ecdysozoa</taxon>
        <taxon>Arthropoda</taxon>
        <taxon>Hexapoda</taxon>
        <taxon>Insecta</taxon>
        <taxon>Pterygota</taxon>
        <taxon>Neoptera</taxon>
        <taxon>Endopterygota</taxon>
        <taxon>Diptera</taxon>
        <taxon>Nematocera</taxon>
        <taxon>Chironomoidea</taxon>
        <taxon>Ceratopogonidae</taxon>
        <taxon>Ceratopogoninae</taxon>
        <taxon>Culicoides</taxon>
        <taxon>Monoculicoides</taxon>
    </lineage>
</organism>
<dbReference type="SUPFAM" id="SSF48371">
    <property type="entry name" value="ARM repeat"/>
    <property type="match status" value="1"/>
</dbReference>
<keyword evidence="7" id="KW-0809">Transit peptide</keyword>
<dbReference type="EMBL" id="UFQT01000501">
    <property type="protein sequence ID" value="SSX24798.1"/>
    <property type="molecule type" value="Genomic_DNA"/>
</dbReference>
<feature type="compositionally biased region" description="Basic and acidic residues" evidence="11">
    <location>
        <begin position="1079"/>
        <end position="1100"/>
    </location>
</feature>
<dbReference type="Gene3D" id="3.40.1080.10">
    <property type="entry name" value="Glutaconate Coenzyme A-transferase"/>
    <property type="match status" value="2"/>
</dbReference>
<name>A0A336MFG7_CULSO</name>
<dbReference type="InterPro" id="IPR004165">
    <property type="entry name" value="CoA_trans_fam_I"/>
</dbReference>
<evidence type="ECO:0000256" key="3">
    <source>
        <dbReference type="ARBA" id="ARBA00007154"/>
    </source>
</evidence>
<evidence type="ECO:0000256" key="8">
    <source>
        <dbReference type="ARBA" id="ARBA00023128"/>
    </source>
</evidence>
<dbReference type="GO" id="GO:0008260">
    <property type="term" value="F:succinyl-CoA:3-oxo-acid CoA-transferase activity"/>
    <property type="evidence" value="ECO:0007669"/>
    <property type="project" value="UniProtKB-EC"/>
</dbReference>
<keyword evidence="6" id="KW-0808">Transferase</keyword>
<evidence type="ECO:0000256" key="10">
    <source>
        <dbReference type="ARBA" id="ARBA00075112"/>
    </source>
</evidence>